<proteinExistence type="predicted"/>
<gene>
    <name evidence="1" type="ORF">JFN90_22005</name>
</gene>
<dbReference type="Proteomes" id="UP000641025">
    <property type="component" value="Unassembled WGS sequence"/>
</dbReference>
<comment type="caution">
    <text evidence="1">The sequence shown here is derived from an EMBL/GenBank/DDBJ whole genome shotgun (WGS) entry which is preliminary data.</text>
</comment>
<evidence type="ECO:0000313" key="1">
    <source>
        <dbReference type="EMBL" id="MBJ6802813.1"/>
    </source>
</evidence>
<evidence type="ECO:0000313" key="2">
    <source>
        <dbReference type="Proteomes" id="UP000641025"/>
    </source>
</evidence>
<dbReference type="EMBL" id="JAEMHK010000032">
    <property type="protein sequence ID" value="MBJ6802813.1"/>
    <property type="molecule type" value="Genomic_DNA"/>
</dbReference>
<keyword evidence="2" id="KW-1185">Reference proteome</keyword>
<dbReference type="RefSeq" id="WP_199397283.1">
    <property type="nucleotide sequence ID" value="NZ_JAEMHK010000032.1"/>
</dbReference>
<protein>
    <submittedName>
        <fullName evidence="1">Uncharacterized protein</fullName>
    </submittedName>
</protein>
<name>A0ABS0YXY3_9BACT</name>
<accession>A0ABS0YXY3</accession>
<organism evidence="1 2">
    <name type="scientific">Geomonas propionica</name>
    <dbReference type="NCBI Taxonomy" id="2798582"/>
    <lineage>
        <taxon>Bacteria</taxon>
        <taxon>Pseudomonadati</taxon>
        <taxon>Thermodesulfobacteriota</taxon>
        <taxon>Desulfuromonadia</taxon>
        <taxon>Geobacterales</taxon>
        <taxon>Geobacteraceae</taxon>
        <taxon>Geomonas</taxon>
    </lineage>
</organism>
<sequence length="134" mass="15443">MVEIFEIKCNSGVIFTPLYCKNTTQLIHDVHVNEICESLFVPVSDLAEIIIDVTQCEIRNFDYGNLIIAHQGSGFIYMRFVKTSPLFDLTGTYFFPTVAAMSNYKDIVETLNECMQQGIEKKTWENVTLFRRLN</sequence>
<reference evidence="1 2" key="1">
    <citation type="submission" date="2020-12" db="EMBL/GenBank/DDBJ databases">
        <title>Geomonas sp. Red259, isolated from paddy soil.</title>
        <authorList>
            <person name="Xu Z."/>
            <person name="Zhang Z."/>
            <person name="Masuda Y."/>
            <person name="Itoh H."/>
            <person name="Senoo K."/>
        </authorList>
    </citation>
    <scope>NUCLEOTIDE SEQUENCE [LARGE SCALE GENOMIC DNA]</scope>
    <source>
        <strain evidence="1 2">Red259</strain>
    </source>
</reference>